<comment type="caution">
    <text evidence="20">Lacks conserved residue(s) required for the propagation of feature annotation.</text>
</comment>
<comment type="subcellular location">
    <subcellularLocation>
        <location evidence="20">Virion membrane</location>
        <topology evidence="20">Single-pass type I membrane protein</topology>
    </subcellularLocation>
    <subcellularLocation>
        <location evidence="20">Host cell membrane</location>
        <topology evidence="20">Single-pass membrane protein</topology>
    </subcellularLocation>
</comment>
<dbReference type="SUPFAM" id="SSF58069">
    <property type="entry name" value="Virus ectodomain"/>
    <property type="match status" value="1"/>
</dbReference>
<feature type="transmembrane region" description="Helical" evidence="20">
    <location>
        <begin position="117"/>
        <end position="142"/>
    </location>
</feature>
<evidence type="ECO:0000256" key="15">
    <source>
        <dbReference type="ARBA" id="ARBA00023139"/>
    </source>
</evidence>
<evidence type="ECO:0000256" key="7">
    <source>
        <dbReference type="ARBA" id="ARBA00022692"/>
    </source>
</evidence>
<dbReference type="EMBL" id="JX901356">
    <property type="protein sequence ID" value="AGH08419.1"/>
    <property type="molecule type" value="Viral_cRNA"/>
</dbReference>
<keyword evidence="14 20" id="KW-0472">Membrane</keyword>
<keyword evidence="5" id="KW-1169">Fusion of virus membrane with host cell membrane</keyword>
<evidence type="ECO:0000256" key="14">
    <source>
        <dbReference type="ARBA" id="ARBA00023136"/>
    </source>
</evidence>
<keyword evidence="11 20" id="KW-0261">Viral envelope protein</keyword>
<dbReference type="Gene3D" id="1.10.287.2480">
    <property type="match status" value="1"/>
</dbReference>
<accession>W8CLI3</accession>
<evidence type="ECO:0000313" key="22">
    <source>
        <dbReference type="EMBL" id="AGH08419.1"/>
    </source>
</evidence>
<evidence type="ECO:0000256" key="4">
    <source>
        <dbReference type="ARBA" id="ARBA00022511"/>
    </source>
</evidence>
<dbReference type="Pfam" id="PF00523">
    <property type="entry name" value="Fusion_gly"/>
    <property type="match status" value="1"/>
</dbReference>
<keyword evidence="18" id="KW-0449">Lipoprotein</keyword>
<keyword evidence="12 20" id="KW-1133">Transmembrane helix</keyword>
<dbReference type="GO" id="GO:0019064">
    <property type="term" value="P:fusion of virus membrane with host plasma membrane"/>
    <property type="evidence" value="ECO:0007669"/>
    <property type="project" value="UniProtKB-KW"/>
</dbReference>
<keyword evidence="7 20" id="KW-0812">Transmembrane</keyword>
<keyword evidence="19" id="KW-1160">Virus entry into host cell</keyword>
<comment type="similarity">
    <text evidence="1 20">Belongs to the paramyxoviruses fusion glycoprotein family.</text>
</comment>
<keyword evidence="13" id="KW-0175">Coiled coil</keyword>
<keyword evidence="15" id="KW-0564">Palmitate</keyword>
<dbReference type="GO" id="GO:0055036">
    <property type="term" value="C:virion membrane"/>
    <property type="evidence" value="ECO:0007669"/>
    <property type="project" value="UniProtKB-SubCell"/>
</dbReference>
<evidence type="ECO:0000256" key="17">
    <source>
        <dbReference type="ARBA" id="ARBA00023180"/>
    </source>
</evidence>
<evidence type="ECO:0000313" key="21">
    <source>
        <dbReference type="EMBL" id="AGH08398.1"/>
    </source>
</evidence>
<organism evidence="21">
    <name type="scientific">Avian paramyxovirus 1</name>
    <name type="common">NDV</name>
    <name type="synonym">Avian orthoavulavirus 1</name>
    <dbReference type="NCBI Taxonomy" id="2560319"/>
    <lineage>
        <taxon>Viruses</taxon>
        <taxon>Riboviria</taxon>
        <taxon>Orthornavirae</taxon>
        <taxon>Negarnaviricota</taxon>
        <taxon>Haploviricotina</taxon>
        <taxon>Monjiviricetes</taxon>
        <taxon>Mononegavirales</taxon>
        <taxon>Paramyxoviridae</taxon>
        <taxon>Avulavirinae</taxon>
        <taxon>Orthoavulavirus</taxon>
        <taxon>Orthoavulavirus javaense</taxon>
    </lineage>
</organism>
<protein>
    <recommendedName>
        <fullName evidence="2 20">Fusion glycoprotein F0</fullName>
    </recommendedName>
</protein>
<dbReference type="Gene3D" id="6.10.10.110">
    <property type="match status" value="1"/>
</dbReference>
<evidence type="ECO:0000256" key="1">
    <source>
        <dbReference type="ARBA" id="ARBA00008211"/>
    </source>
</evidence>
<dbReference type="SUPFAM" id="SSF69922">
    <property type="entry name" value="Head and neck region of the ectodomain of NDV fusion glycoprotein"/>
    <property type="match status" value="1"/>
</dbReference>
<evidence type="ECO:0000256" key="19">
    <source>
        <dbReference type="ARBA" id="ARBA00023296"/>
    </source>
</evidence>
<evidence type="ECO:0000256" key="10">
    <source>
        <dbReference type="ARBA" id="ARBA00022870"/>
    </source>
</evidence>
<keyword evidence="10" id="KW-1043">Host membrane</keyword>
<evidence type="ECO:0000256" key="18">
    <source>
        <dbReference type="ARBA" id="ARBA00023288"/>
    </source>
</evidence>
<keyword evidence="16" id="KW-1015">Disulfide bond</keyword>
<name>W8CLI3_NCDV</name>
<dbReference type="EMBL" id="JX901335">
    <property type="protein sequence ID" value="AGH08398.1"/>
    <property type="molecule type" value="Viral_cRNA"/>
</dbReference>
<reference evidence="21" key="1">
    <citation type="submission" date="2012-10" db="EMBL/GenBank/DDBJ databases">
        <title>The molecular evolution of Paramyxovirus serotype 1 (PMV1) in North America.</title>
        <authorList>
            <person name="Poss M."/>
            <person name="Chong Y.L."/>
        </authorList>
    </citation>
    <scope>NUCLEOTIDE SEQUENCE</scope>
    <source>
        <strain evidence="21">APMV1/Pigeon/PA/USA/0706/2007</strain>
        <strain evidence="22">APMV1/Pigeon/PA/USA/0727/2007</strain>
    </source>
</reference>
<keyword evidence="17" id="KW-0325">Glycoprotein</keyword>
<evidence type="ECO:0000256" key="13">
    <source>
        <dbReference type="ARBA" id="ARBA00023054"/>
    </source>
</evidence>
<sequence length="553" mass="59068">MGSKPYTRILAPLMLITRIALILSCICLTSSLDGRPLAAAGIVVTGEKVINIYTSSQTGSIIVKLLPNMPEDKEACARAPLEAYNRTLTTLLTPLGDSIRRIQGSVSTSGVRRKKRFIGAIIGSVALGVATSAQITAAAALIQANQNAANILRLKESIAATNEAVHEVTDGLSQLAVAVGKMQQFVNDQFNNTARELDCIKIAQQVGVELNLYLTELTTVFGPQITSPALTQLTIQALYNLAGGNMDYLLTKLGIGNSHLSSLIGSGLITGNPILYDSQTQILGIQVNLPSVGNLNNMRATYLETLSVSTTKGFASALVPKVVTQVGSVIEELDTSYCIESDLDLYCTRIVTLPMSPGIYSCLSGNTSACMYSKTEGALNTPYMALKGSVIANCKITTCRCADPPGIISQNYGEAVSLIDRHSCNVLSLDGITLRLSGEFDATYQKNISILDSQVIVTGNLDISTELGSVNNSISNALDRLAESNSKLDKVNVKLTSTSALITYIVLTVISLVFGTLSLVLACYLMYKQKAQQKTLLWLGNNTLDQMRATTRT</sequence>
<keyword evidence="3" id="KW-1168">Fusion of virus membrane with host membrane</keyword>
<dbReference type="GO" id="GO:0019031">
    <property type="term" value="C:viral envelope"/>
    <property type="evidence" value="ECO:0007669"/>
    <property type="project" value="UniProtKB-KW"/>
</dbReference>
<dbReference type="Gene3D" id="2.40.490.10">
    <property type="entry name" value="Newcastle disease virus like domain"/>
    <property type="match status" value="1"/>
</dbReference>
<proteinExistence type="inferred from homology"/>
<evidence type="ECO:0000256" key="6">
    <source>
        <dbReference type="ARBA" id="ARBA00022595"/>
    </source>
</evidence>
<evidence type="ECO:0000256" key="20">
    <source>
        <dbReference type="RuleBase" id="RU003705"/>
    </source>
</evidence>
<dbReference type="Gene3D" id="2.60.40.1690">
    <property type="entry name" value="Head and neck region of the ectodomain of NDV fusion glycoprotein"/>
    <property type="match status" value="1"/>
</dbReference>
<dbReference type="GO" id="GO:0020002">
    <property type="term" value="C:host cell plasma membrane"/>
    <property type="evidence" value="ECO:0007669"/>
    <property type="project" value="UniProtKB-SubCell"/>
</dbReference>
<evidence type="ECO:0000256" key="16">
    <source>
        <dbReference type="ARBA" id="ARBA00023157"/>
    </source>
</evidence>
<comment type="subunit">
    <text evidence="20">Homotrimer of disulfide-linked F1-F2.</text>
</comment>
<evidence type="ECO:0000256" key="11">
    <source>
        <dbReference type="ARBA" id="ARBA00022879"/>
    </source>
</evidence>
<evidence type="ECO:0000256" key="8">
    <source>
        <dbReference type="ARBA" id="ARBA00022729"/>
    </source>
</evidence>
<dbReference type="InterPro" id="IPR000776">
    <property type="entry name" value="Fusion_F0_Paramyxovir"/>
</dbReference>
<keyword evidence="6" id="KW-1162">Viral penetration into host cytoplasm</keyword>
<gene>
    <name evidence="21" type="primary">F</name>
</gene>
<evidence type="ECO:0000256" key="2">
    <source>
        <dbReference type="ARBA" id="ARBA00016586"/>
    </source>
</evidence>
<evidence type="ECO:0000256" key="9">
    <source>
        <dbReference type="ARBA" id="ARBA00022844"/>
    </source>
</evidence>
<keyword evidence="4" id="KW-1032">Host cell membrane</keyword>
<evidence type="ECO:0000256" key="5">
    <source>
        <dbReference type="ARBA" id="ARBA00022521"/>
    </source>
</evidence>
<dbReference type="GO" id="GO:0046718">
    <property type="term" value="P:symbiont entry into host cell"/>
    <property type="evidence" value="ECO:0007669"/>
    <property type="project" value="UniProtKB-KW"/>
</dbReference>
<keyword evidence="8" id="KW-0732">Signal</keyword>
<evidence type="ECO:0000256" key="12">
    <source>
        <dbReference type="ARBA" id="ARBA00022989"/>
    </source>
</evidence>
<keyword evidence="9" id="KW-0946">Virion</keyword>
<feature type="transmembrane region" description="Helical" evidence="20">
    <location>
        <begin position="6"/>
        <end position="28"/>
    </location>
</feature>
<feature type="transmembrane region" description="Helical" evidence="20">
    <location>
        <begin position="501"/>
        <end position="527"/>
    </location>
</feature>
<evidence type="ECO:0000256" key="3">
    <source>
        <dbReference type="ARBA" id="ARBA00022506"/>
    </source>
</evidence>